<keyword evidence="2" id="KW-1185">Reference proteome</keyword>
<dbReference type="EMBL" id="JXTB01000277">
    <property type="protein sequence ID" value="PON48415.1"/>
    <property type="molecule type" value="Genomic_DNA"/>
</dbReference>
<gene>
    <name evidence="1" type="ORF">PanWU01x14_237040</name>
</gene>
<organism evidence="1 2">
    <name type="scientific">Parasponia andersonii</name>
    <name type="common">Sponia andersonii</name>
    <dbReference type="NCBI Taxonomy" id="3476"/>
    <lineage>
        <taxon>Eukaryota</taxon>
        <taxon>Viridiplantae</taxon>
        <taxon>Streptophyta</taxon>
        <taxon>Embryophyta</taxon>
        <taxon>Tracheophyta</taxon>
        <taxon>Spermatophyta</taxon>
        <taxon>Magnoliopsida</taxon>
        <taxon>eudicotyledons</taxon>
        <taxon>Gunneridae</taxon>
        <taxon>Pentapetalae</taxon>
        <taxon>rosids</taxon>
        <taxon>fabids</taxon>
        <taxon>Rosales</taxon>
        <taxon>Cannabaceae</taxon>
        <taxon>Parasponia</taxon>
    </lineage>
</organism>
<name>A0A2P5BI00_PARAD</name>
<sequence length="117" mass="13469">MPLSGTHGSYICSPELVNHVVLNLRTEYLSPQNLFQQSRAEISAISFVLPWPDFRRLLRLQSVRSKIWVNRCSVRTVCPWHTPTQDRIKCSVWVWSRELLSTVFGRKTLGASDPPDC</sequence>
<evidence type="ECO:0000313" key="1">
    <source>
        <dbReference type="EMBL" id="PON48415.1"/>
    </source>
</evidence>
<protein>
    <submittedName>
        <fullName evidence="1">Uncharacterized protein</fullName>
    </submittedName>
</protein>
<accession>A0A2P5BI00</accession>
<proteinExistence type="predicted"/>
<reference evidence="2" key="1">
    <citation type="submission" date="2016-06" db="EMBL/GenBank/DDBJ databases">
        <title>Parallel loss of symbiosis genes in relatives of nitrogen-fixing non-legume Parasponia.</title>
        <authorList>
            <person name="Van Velzen R."/>
            <person name="Holmer R."/>
            <person name="Bu F."/>
            <person name="Rutten L."/>
            <person name="Van Zeijl A."/>
            <person name="Liu W."/>
            <person name="Santuari L."/>
            <person name="Cao Q."/>
            <person name="Sharma T."/>
            <person name="Shen D."/>
            <person name="Roswanjaya Y."/>
            <person name="Wardhani T."/>
            <person name="Kalhor M.S."/>
            <person name="Jansen J."/>
            <person name="Van den Hoogen J."/>
            <person name="Gungor B."/>
            <person name="Hartog M."/>
            <person name="Hontelez J."/>
            <person name="Verver J."/>
            <person name="Yang W.-C."/>
            <person name="Schijlen E."/>
            <person name="Repin R."/>
            <person name="Schilthuizen M."/>
            <person name="Schranz E."/>
            <person name="Heidstra R."/>
            <person name="Miyata K."/>
            <person name="Fedorova E."/>
            <person name="Kohlen W."/>
            <person name="Bisseling T."/>
            <person name="Smit S."/>
            <person name="Geurts R."/>
        </authorList>
    </citation>
    <scope>NUCLEOTIDE SEQUENCE [LARGE SCALE GENOMIC DNA]</scope>
    <source>
        <strain evidence="2">cv. WU1-14</strain>
    </source>
</reference>
<dbReference type="AlphaFoldDB" id="A0A2P5BI00"/>
<dbReference type="Proteomes" id="UP000237105">
    <property type="component" value="Unassembled WGS sequence"/>
</dbReference>
<evidence type="ECO:0000313" key="2">
    <source>
        <dbReference type="Proteomes" id="UP000237105"/>
    </source>
</evidence>
<comment type="caution">
    <text evidence="1">The sequence shown here is derived from an EMBL/GenBank/DDBJ whole genome shotgun (WGS) entry which is preliminary data.</text>
</comment>